<comment type="caution">
    <text evidence="2">The sequence shown here is derived from an EMBL/GenBank/DDBJ whole genome shotgun (WGS) entry which is preliminary data.</text>
</comment>
<keyword evidence="1" id="KW-0472">Membrane</keyword>
<reference evidence="2 3" key="1">
    <citation type="submission" date="2019-12" db="EMBL/GenBank/DDBJ databases">
        <authorList>
            <person name="Floudas D."/>
            <person name="Bentzer J."/>
            <person name="Ahren D."/>
            <person name="Johansson T."/>
            <person name="Persson P."/>
            <person name="Tunlid A."/>
        </authorList>
    </citation>
    <scope>NUCLEOTIDE SEQUENCE [LARGE SCALE GENOMIC DNA]</scope>
    <source>
        <strain evidence="2 3">CBS 102.39</strain>
    </source>
</reference>
<dbReference type="GO" id="GO:0051285">
    <property type="term" value="C:cell cortex of cell tip"/>
    <property type="evidence" value="ECO:0007669"/>
    <property type="project" value="TreeGrafter"/>
</dbReference>
<proteinExistence type="predicted"/>
<organism evidence="2 3">
    <name type="scientific">Agrocybe pediades</name>
    <dbReference type="NCBI Taxonomy" id="84607"/>
    <lineage>
        <taxon>Eukaryota</taxon>
        <taxon>Fungi</taxon>
        <taxon>Dikarya</taxon>
        <taxon>Basidiomycota</taxon>
        <taxon>Agaricomycotina</taxon>
        <taxon>Agaricomycetes</taxon>
        <taxon>Agaricomycetidae</taxon>
        <taxon>Agaricales</taxon>
        <taxon>Agaricineae</taxon>
        <taxon>Strophariaceae</taxon>
        <taxon>Agrocybe</taxon>
    </lineage>
</organism>
<evidence type="ECO:0000313" key="3">
    <source>
        <dbReference type="Proteomes" id="UP000521872"/>
    </source>
</evidence>
<gene>
    <name evidence="2" type="ORF">D9613_002045</name>
</gene>
<evidence type="ECO:0000313" key="2">
    <source>
        <dbReference type="EMBL" id="KAF4623446.1"/>
    </source>
</evidence>
<dbReference type="Proteomes" id="UP000521872">
    <property type="component" value="Unassembled WGS sequence"/>
</dbReference>
<keyword evidence="1" id="KW-1133">Transmembrane helix</keyword>
<dbReference type="EMBL" id="JAACJL010000001">
    <property type="protein sequence ID" value="KAF4623446.1"/>
    <property type="molecule type" value="Genomic_DNA"/>
</dbReference>
<feature type="transmembrane region" description="Helical" evidence="1">
    <location>
        <begin position="234"/>
        <end position="257"/>
    </location>
</feature>
<feature type="transmembrane region" description="Helical" evidence="1">
    <location>
        <begin position="153"/>
        <end position="173"/>
    </location>
</feature>
<dbReference type="InterPro" id="IPR052413">
    <property type="entry name" value="SUR7_domain"/>
</dbReference>
<evidence type="ECO:0000256" key="1">
    <source>
        <dbReference type="SAM" id="Phobius"/>
    </source>
</evidence>
<dbReference type="PANTHER" id="PTHR28019">
    <property type="entry name" value="CELL MEMBRANE PROTEIN YLR413W-RELATED"/>
    <property type="match status" value="1"/>
</dbReference>
<sequence length="259" mass="27879">MARMRGELCIGLASLLSLASLLLLIFVHIGQINTSTVPRKISMVKVNMSNYGQSIQAAVVAVNQVVGLYTTNASAPLQAQAGLRQFYEFGLYSYCAYVEENAGICGNHTAGERFTPYDTITADMISNYSILTAPIIPQNTFRDSKYLGDSSKAAYWMILLGTICAALALLTGIAKNNFTFFLSGIFSAVGSLLLLIGASIWTVLIQKASVINTSVNPVNQQPVDIIISRGNGLFLTWAAFACLVVSVLPYVVSCCTYRG</sequence>
<protein>
    <recommendedName>
        <fullName evidence="4">Actin cortical patch SUR7/pH-response regulator pali</fullName>
    </recommendedName>
</protein>
<keyword evidence="1" id="KW-0812">Transmembrane</keyword>
<feature type="transmembrane region" description="Helical" evidence="1">
    <location>
        <begin position="180"/>
        <end position="204"/>
    </location>
</feature>
<dbReference type="PANTHER" id="PTHR28019:SF2">
    <property type="entry name" value="CELL MEMBRANE PROTEIN YLR413W-RELATED"/>
    <property type="match status" value="1"/>
</dbReference>
<name>A0A8H4R650_9AGAR</name>
<dbReference type="InterPro" id="IPR009571">
    <property type="entry name" value="SUR7/Rim9-like_fungi"/>
</dbReference>
<accession>A0A8H4R650</accession>
<dbReference type="Gene3D" id="1.20.140.150">
    <property type="match status" value="1"/>
</dbReference>
<dbReference type="Pfam" id="PF06687">
    <property type="entry name" value="SUR7"/>
    <property type="match status" value="1"/>
</dbReference>
<dbReference type="GO" id="GO:0005886">
    <property type="term" value="C:plasma membrane"/>
    <property type="evidence" value="ECO:0007669"/>
    <property type="project" value="InterPro"/>
</dbReference>
<keyword evidence="3" id="KW-1185">Reference proteome</keyword>
<dbReference type="AlphaFoldDB" id="A0A8H4R650"/>
<dbReference type="GO" id="GO:0031505">
    <property type="term" value="P:fungal-type cell wall organization"/>
    <property type="evidence" value="ECO:0007669"/>
    <property type="project" value="TreeGrafter"/>
</dbReference>
<evidence type="ECO:0008006" key="4">
    <source>
        <dbReference type="Google" id="ProtNLM"/>
    </source>
</evidence>